<feature type="transmembrane region" description="Helical" evidence="1">
    <location>
        <begin position="34"/>
        <end position="58"/>
    </location>
</feature>
<gene>
    <name evidence="2" type="ORF">D1H98_16810</name>
</gene>
<evidence type="ECO:0000256" key="1">
    <source>
        <dbReference type="SAM" id="Phobius"/>
    </source>
</evidence>
<keyword evidence="1" id="KW-0812">Transmembrane</keyword>
<proteinExistence type="predicted"/>
<keyword evidence="2" id="KW-0614">Plasmid</keyword>
<dbReference type="AlphaFoldDB" id="A0A3A6TTX6"/>
<sequence length="252" mass="29316">MMKDLKKAMAMDLEKIKHLDLGIIPAGTYYKNLFLGWLLLFFLIFLIQSAACFFAMIIKAWDYAPNFYQYKSIKSMDEFHYSQERKTRGMLRESFPNASEEKLKQLFNEEETQWKEGELTQRKELLRDHKNQVIYMWLSILFTSLCISLYGVRLIKNYIIFKYQITPKLETGHYLIKKIHLSAILCFAVFGALAFVIFPILPQGATFFSIMPCFFGAIIVTSIAINMEASRIGMSVLSKALSNFFHKEKEGV</sequence>
<keyword evidence="1" id="KW-0472">Membrane</keyword>
<protein>
    <submittedName>
        <fullName evidence="2">Uncharacterized protein</fullName>
    </submittedName>
</protein>
<feature type="transmembrane region" description="Helical" evidence="1">
    <location>
        <begin position="179"/>
        <end position="201"/>
    </location>
</feature>
<reference evidence="2 3" key="1">
    <citation type="submission" date="2018-08" db="EMBL/GenBank/DDBJ databases">
        <title>Genome Sequences of Legionella pneumophila subsp. pneumophila Isolates, Recovered from a Drinking Water System in a Large Builging.</title>
        <authorList>
            <person name="Gomez-Alvarez V."/>
            <person name="Boczek L."/>
            <person name="King D."/>
            <person name="Pemberton A."/>
            <person name="Pfaller S."/>
            <person name="Rodgers M."/>
            <person name="Santodomingo J."/>
            <person name="Revetta R."/>
        </authorList>
    </citation>
    <scope>NUCLEOTIDE SEQUENCE [LARGE SCALE GENOMIC DNA]</scope>
    <source>
        <strain evidence="2 3">L01C.1</strain>
        <plasmid evidence="2">unnamed2</plasmid>
    </source>
</reference>
<evidence type="ECO:0000313" key="2">
    <source>
        <dbReference type="EMBL" id="RJY24682.1"/>
    </source>
</evidence>
<dbReference type="Proteomes" id="UP000277145">
    <property type="component" value="Unassembled WGS sequence"/>
</dbReference>
<accession>A0A3A6TTX6</accession>
<feature type="transmembrane region" description="Helical" evidence="1">
    <location>
        <begin position="207"/>
        <end position="225"/>
    </location>
</feature>
<comment type="caution">
    <text evidence="2">The sequence shown here is derived from an EMBL/GenBank/DDBJ whole genome shotgun (WGS) entry which is preliminary data.</text>
</comment>
<feature type="transmembrane region" description="Helical" evidence="1">
    <location>
        <begin position="134"/>
        <end position="152"/>
    </location>
</feature>
<evidence type="ECO:0000313" key="3">
    <source>
        <dbReference type="Proteomes" id="UP000277145"/>
    </source>
</evidence>
<name>A0A3A6TTX6_LEGPN</name>
<geneLocation type="plasmid" evidence="2">
    <name>unnamed2</name>
</geneLocation>
<keyword evidence="1" id="KW-1133">Transmembrane helix</keyword>
<organism evidence="2 3">
    <name type="scientific">Legionella pneumophila subsp. pneumophila</name>
    <dbReference type="NCBI Taxonomy" id="91891"/>
    <lineage>
        <taxon>Bacteria</taxon>
        <taxon>Pseudomonadati</taxon>
        <taxon>Pseudomonadota</taxon>
        <taxon>Gammaproteobacteria</taxon>
        <taxon>Legionellales</taxon>
        <taxon>Legionellaceae</taxon>
        <taxon>Legionella</taxon>
    </lineage>
</organism>
<dbReference type="EMBL" id="QWDR01000006">
    <property type="protein sequence ID" value="RJY24682.1"/>
    <property type="molecule type" value="Genomic_DNA"/>
</dbReference>